<dbReference type="PANTHER" id="PTHR30108:SF17">
    <property type="entry name" value="FERULIC ACID DECARBOXYLASE 1"/>
    <property type="match status" value="1"/>
</dbReference>
<dbReference type="Pfam" id="PF20696">
    <property type="entry name" value="UbiD_C"/>
    <property type="match status" value="1"/>
</dbReference>
<accession>A1AKQ5</accession>
<dbReference type="GO" id="GO:0006744">
    <property type="term" value="P:ubiquinone biosynthetic process"/>
    <property type="evidence" value="ECO:0007669"/>
    <property type="project" value="TreeGrafter"/>
</dbReference>
<dbReference type="Proteomes" id="UP000006732">
    <property type="component" value="Chromosome"/>
</dbReference>
<dbReference type="InterPro" id="IPR049383">
    <property type="entry name" value="UbiD-like_N"/>
</dbReference>
<dbReference type="InterPro" id="IPR048304">
    <property type="entry name" value="UbiD_Rift_dom"/>
</dbReference>
<dbReference type="SUPFAM" id="SSF143968">
    <property type="entry name" value="UbiD C-terminal domain-like"/>
    <property type="match status" value="1"/>
</dbReference>
<gene>
    <name evidence="4" type="ordered locus">Ppro_0291</name>
</gene>
<protein>
    <submittedName>
        <fullName evidence="4">3-octaprenyl-4hydroxybenzoate decarboxylase</fullName>
        <ecNumber evidence="4">4.1.1.-</ecNumber>
    </submittedName>
</protein>
<feature type="domain" description="3-octaprenyl-4-hydroxybenzoate carboxy-lyase-like Rift-related" evidence="1">
    <location>
        <begin position="132"/>
        <end position="322"/>
    </location>
</feature>
<evidence type="ECO:0000259" key="2">
    <source>
        <dbReference type="Pfam" id="PF20695"/>
    </source>
</evidence>
<dbReference type="EC" id="4.1.1.-" evidence="4"/>
<dbReference type="RefSeq" id="WP_011734239.1">
    <property type="nucleotide sequence ID" value="NC_008609.1"/>
</dbReference>
<evidence type="ECO:0000313" key="4">
    <source>
        <dbReference type="EMBL" id="ABK97925.1"/>
    </source>
</evidence>
<feature type="domain" description="3-octaprenyl-4-hydroxybenzoate carboxy-lyase-like C-terminal" evidence="3">
    <location>
        <begin position="327"/>
        <end position="435"/>
    </location>
</feature>
<evidence type="ECO:0000313" key="5">
    <source>
        <dbReference type="Proteomes" id="UP000006732"/>
    </source>
</evidence>
<sequence length="466" mass="50776">MASPDLQHFIATLERRNELAAIDAEVDPLLEIAAITDRVCKSPMNGPALLFRAPTGSRFPVATNLFGSPRRVCLALGVDHLKHLTERMSALLGGIPAPELSSLDRQIAGLADFSRFSPHASPKPDPRLTAMAAPDLGLFPFLQSWPGDGGSDGFPRYITLGQVYTRHPESGHQNCGMYGAQLRGPTELALRWKQGSGAGRHLERYRRRGVPMPVAITLGGPPAMTLSALFPLPGELDELTFAGFLASSPLRTTACRTVPLMVPAACELLIEGYVNPAETVREGPFGNHTGSYSPATDASLMRVTTISHRPHAIIPATVVGPPPMEDCWMARAWERLLLAFLQRLIPGIAEICLPLQWVFHQSAIISLENPTPAMVRETASRLWETPWFTASRLLIFVDAGTAPDDLGTVAWSAINSCDVDGDMIRDSSGLRTALDATGCRMARQRIQPDEAVARRIARRWKEYGLE</sequence>
<dbReference type="STRING" id="338966.Ppro_0291"/>
<dbReference type="eggNOG" id="COG0043">
    <property type="taxonomic scope" value="Bacteria"/>
</dbReference>
<reference evidence="4 5" key="1">
    <citation type="submission" date="2006-10" db="EMBL/GenBank/DDBJ databases">
        <title>Complete sequence of chromosome of Pelobacter propionicus DSM 2379.</title>
        <authorList>
            <consortium name="US DOE Joint Genome Institute"/>
            <person name="Copeland A."/>
            <person name="Lucas S."/>
            <person name="Lapidus A."/>
            <person name="Barry K."/>
            <person name="Detter J.C."/>
            <person name="Glavina del Rio T."/>
            <person name="Hammon N."/>
            <person name="Israni S."/>
            <person name="Dalin E."/>
            <person name="Tice H."/>
            <person name="Pitluck S."/>
            <person name="Saunders E."/>
            <person name="Brettin T."/>
            <person name="Bruce D."/>
            <person name="Han C."/>
            <person name="Tapia R."/>
            <person name="Schmutz J."/>
            <person name="Larimer F."/>
            <person name="Land M."/>
            <person name="Hauser L."/>
            <person name="Kyrpides N."/>
            <person name="Kim E."/>
            <person name="Lovley D."/>
            <person name="Richardson P."/>
        </authorList>
    </citation>
    <scope>NUCLEOTIDE SEQUENCE [LARGE SCALE GENOMIC DNA]</scope>
    <source>
        <strain evidence="5">DSM 2379 / NBRC 103807 / OttBd1</strain>
    </source>
</reference>
<dbReference type="GO" id="GO:0005829">
    <property type="term" value="C:cytosol"/>
    <property type="evidence" value="ECO:0007669"/>
    <property type="project" value="TreeGrafter"/>
</dbReference>
<feature type="domain" description="3-octaprenyl-4-hydroxybenzoate carboxy-lyase-like N-terminal" evidence="2">
    <location>
        <begin position="10"/>
        <end position="88"/>
    </location>
</feature>
<dbReference type="OrthoDB" id="9809841at2"/>
<organism evidence="4 5">
    <name type="scientific">Pelobacter propionicus (strain DSM 2379 / NBRC 103807 / OttBd1)</name>
    <dbReference type="NCBI Taxonomy" id="338966"/>
    <lineage>
        <taxon>Bacteria</taxon>
        <taxon>Pseudomonadati</taxon>
        <taxon>Thermodesulfobacteriota</taxon>
        <taxon>Desulfuromonadia</taxon>
        <taxon>Desulfuromonadales</taxon>
        <taxon>Desulfuromonadaceae</taxon>
        <taxon>Pelobacter</taxon>
    </lineage>
</organism>
<dbReference type="EMBL" id="CP000482">
    <property type="protein sequence ID" value="ABK97925.1"/>
    <property type="molecule type" value="Genomic_DNA"/>
</dbReference>
<dbReference type="KEGG" id="ppd:Ppro_0291"/>
<dbReference type="NCBIfam" id="TIGR00148">
    <property type="entry name" value="UbiD family decarboxylase"/>
    <property type="match status" value="1"/>
</dbReference>
<dbReference type="InterPro" id="IPR049381">
    <property type="entry name" value="UbiD-like_C"/>
</dbReference>
<dbReference type="InterPro" id="IPR002830">
    <property type="entry name" value="UbiD"/>
</dbReference>
<dbReference type="GO" id="GO:0008694">
    <property type="term" value="F:4-hydroxy-3-polyprenylbenzoate decarboxylase activity"/>
    <property type="evidence" value="ECO:0007669"/>
    <property type="project" value="TreeGrafter"/>
</dbReference>
<dbReference type="PANTHER" id="PTHR30108">
    <property type="entry name" value="3-OCTAPRENYL-4-HYDROXYBENZOATE CARBOXY-LYASE-RELATED"/>
    <property type="match status" value="1"/>
</dbReference>
<proteinExistence type="predicted"/>
<name>A1AKQ5_PELPD</name>
<dbReference type="Pfam" id="PF20695">
    <property type="entry name" value="UbiD_N"/>
    <property type="match status" value="1"/>
</dbReference>
<dbReference type="SUPFAM" id="SSF50475">
    <property type="entry name" value="FMN-binding split barrel"/>
    <property type="match status" value="1"/>
</dbReference>
<dbReference type="HOGENOM" id="CLU_023348_4_1_7"/>
<dbReference type="AlphaFoldDB" id="A1AKQ5"/>
<evidence type="ECO:0000259" key="3">
    <source>
        <dbReference type="Pfam" id="PF20696"/>
    </source>
</evidence>
<dbReference type="Gene3D" id="3.40.1670.10">
    <property type="entry name" value="UbiD C-terminal domain-like"/>
    <property type="match status" value="1"/>
</dbReference>
<dbReference type="Pfam" id="PF01977">
    <property type="entry name" value="UbiD"/>
    <property type="match status" value="1"/>
</dbReference>
<keyword evidence="5" id="KW-1185">Reference proteome</keyword>
<keyword evidence="4" id="KW-0456">Lyase</keyword>
<evidence type="ECO:0000259" key="1">
    <source>
        <dbReference type="Pfam" id="PF01977"/>
    </source>
</evidence>